<dbReference type="SMART" id="SM00209">
    <property type="entry name" value="TSP1"/>
    <property type="match status" value="2"/>
</dbReference>
<dbReference type="InterPro" id="IPR000884">
    <property type="entry name" value="TSP1_rpt"/>
</dbReference>
<evidence type="ECO:0000256" key="11">
    <source>
        <dbReference type="ARBA" id="ARBA00052079"/>
    </source>
</evidence>
<dbReference type="GO" id="GO:0030246">
    <property type="term" value="F:carbohydrate binding"/>
    <property type="evidence" value="ECO:0007669"/>
    <property type="project" value="UniProtKB-KW"/>
</dbReference>
<evidence type="ECO:0000256" key="9">
    <source>
        <dbReference type="ARBA" id="ARBA00022889"/>
    </source>
</evidence>
<evidence type="ECO:0000256" key="3">
    <source>
        <dbReference type="ARBA" id="ARBA00022670"/>
    </source>
</evidence>
<dbReference type="PROSITE" id="PS00134">
    <property type="entry name" value="TRYPSIN_HIS"/>
    <property type="match status" value="1"/>
</dbReference>
<name>A0A8X6NE11_NEPPI</name>
<evidence type="ECO:0000313" key="17">
    <source>
        <dbReference type="Proteomes" id="UP000887013"/>
    </source>
</evidence>
<dbReference type="PANTHER" id="PTHR24252:SF7">
    <property type="entry name" value="HYALIN"/>
    <property type="match status" value="1"/>
</dbReference>
<evidence type="ECO:0000256" key="4">
    <source>
        <dbReference type="ARBA" id="ARBA00022729"/>
    </source>
</evidence>
<keyword evidence="4 14" id="KW-0732">Signal</keyword>
<evidence type="ECO:0000256" key="5">
    <source>
        <dbReference type="ARBA" id="ARBA00022734"/>
    </source>
</evidence>
<dbReference type="PRINTS" id="PR00722">
    <property type="entry name" value="CHYMOTRYPSIN"/>
</dbReference>
<sequence>MMWLEIRTLAWIMCLICLVIFHAVDAKKHRKKERGVENTRSFSSWSKWGRCTRRCIQKRTRHCIRPDVCGTELLREKRLCYTGRCVQSVKVAINNSLQEAERNKNETRDRDFRFLFHVLHPSPYSEWSEWSPCSKECVTRRNKSCIMADVCGKKTVQETALCYFKGSICQKLLQGKEQRTKSGLSRHNSLHTVSCGMSPLANLSGKLRVVGGREAPKGSWPWQLALLNKHRVPFCGATLISPEWAVTAAHCLRNKLIVRSGEHNLMLVEGTEQETTVAETFDHPDYDESTVHNDVALLRLKKPFEFDNYTRAACLPQINDAPLEPNTLAVIIGWGKQKSTAIYGTDHLYQAEIPIADPEKCRKSYESYFLSDGMLCAGYDQGRVDSCAGDSGGPLLVQRNGRWTLYGITSFGDGCGEKGKFGIYSDVLKFVEWIGKTIQRNS</sequence>
<dbReference type="FunFam" id="2.40.10.10:FF:000120">
    <property type="entry name" value="Putative serine protease"/>
    <property type="match status" value="1"/>
</dbReference>
<evidence type="ECO:0000256" key="6">
    <source>
        <dbReference type="ARBA" id="ARBA00022801"/>
    </source>
</evidence>
<evidence type="ECO:0000256" key="13">
    <source>
        <dbReference type="RuleBase" id="RU363034"/>
    </source>
</evidence>
<keyword evidence="10" id="KW-1015">Disulfide bond</keyword>
<keyword evidence="5" id="KW-0430">Lectin</keyword>
<keyword evidence="17" id="KW-1185">Reference proteome</keyword>
<dbReference type="GO" id="GO:0006508">
    <property type="term" value="P:proteolysis"/>
    <property type="evidence" value="ECO:0007669"/>
    <property type="project" value="UniProtKB-KW"/>
</dbReference>
<dbReference type="InterPro" id="IPR018114">
    <property type="entry name" value="TRYPSIN_HIS"/>
</dbReference>
<evidence type="ECO:0000256" key="12">
    <source>
        <dbReference type="ARBA" id="ARBA00066707"/>
    </source>
</evidence>
<evidence type="ECO:0000256" key="10">
    <source>
        <dbReference type="ARBA" id="ARBA00023157"/>
    </source>
</evidence>
<dbReference type="InterPro" id="IPR001254">
    <property type="entry name" value="Trypsin_dom"/>
</dbReference>
<reference evidence="16" key="1">
    <citation type="submission" date="2020-08" db="EMBL/GenBank/DDBJ databases">
        <title>Multicomponent nature underlies the extraordinary mechanical properties of spider dragline silk.</title>
        <authorList>
            <person name="Kono N."/>
            <person name="Nakamura H."/>
            <person name="Mori M."/>
            <person name="Yoshida Y."/>
            <person name="Ohtoshi R."/>
            <person name="Malay A.D."/>
            <person name="Moran D.A.P."/>
            <person name="Tomita M."/>
            <person name="Numata K."/>
            <person name="Arakawa K."/>
        </authorList>
    </citation>
    <scope>NUCLEOTIDE SEQUENCE</scope>
</reference>
<dbReference type="Pfam" id="PF00089">
    <property type="entry name" value="Trypsin"/>
    <property type="match status" value="1"/>
</dbReference>
<comment type="catalytic activity">
    <reaction evidence="11">
        <text>Selective cleavage of 103-Arg-|-Ser-104 and 124-Ile-|-Ile-125 bonds in Limulus clotting factor B to form activated factor B. Cleavage of -Pro-Arg-|-Xaa- bonds in synthetic substrates.</text>
        <dbReference type="EC" id="3.4.21.84"/>
    </reaction>
</comment>
<dbReference type="InterPro" id="IPR033116">
    <property type="entry name" value="TRYPSIN_SER"/>
</dbReference>
<dbReference type="InterPro" id="IPR036383">
    <property type="entry name" value="TSP1_rpt_sf"/>
</dbReference>
<evidence type="ECO:0000256" key="8">
    <source>
        <dbReference type="ARBA" id="ARBA00022825"/>
    </source>
</evidence>
<keyword evidence="2" id="KW-0768">Sushi</keyword>
<evidence type="ECO:0000256" key="1">
    <source>
        <dbReference type="ARBA" id="ARBA00022536"/>
    </source>
</evidence>
<dbReference type="CDD" id="cd00190">
    <property type="entry name" value="Tryp_SPc"/>
    <property type="match status" value="1"/>
</dbReference>
<feature type="domain" description="Peptidase S1" evidence="15">
    <location>
        <begin position="209"/>
        <end position="439"/>
    </location>
</feature>
<dbReference type="EC" id="3.4.21.84" evidence="12"/>
<keyword evidence="1" id="KW-0245">EGF-like domain</keyword>
<dbReference type="SUPFAM" id="SSF82895">
    <property type="entry name" value="TSP-1 type 1 repeat"/>
    <property type="match status" value="1"/>
</dbReference>
<dbReference type="GO" id="GO:0007155">
    <property type="term" value="P:cell adhesion"/>
    <property type="evidence" value="ECO:0007669"/>
    <property type="project" value="UniProtKB-KW"/>
</dbReference>
<evidence type="ECO:0000313" key="16">
    <source>
        <dbReference type="EMBL" id="GFT10291.1"/>
    </source>
</evidence>
<proteinExistence type="predicted"/>
<dbReference type="InterPro" id="IPR001314">
    <property type="entry name" value="Peptidase_S1A"/>
</dbReference>
<dbReference type="SMART" id="SM00020">
    <property type="entry name" value="Tryp_SPc"/>
    <property type="match status" value="1"/>
</dbReference>
<dbReference type="InterPro" id="IPR043504">
    <property type="entry name" value="Peptidase_S1_PA_chymotrypsin"/>
</dbReference>
<dbReference type="OrthoDB" id="10004439at2759"/>
<dbReference type="GO" id="GO:0042381">
    <property type="term" value="P:hemolymph coagulation"/>
    <property type="evidence" value="ECO:0007669"/>
    <property type="project" value="UniProtKB-KW"/>
</dbReference>
<keyword evidence="6 13" id="KW-0378">Hydrolase</keyword>
<dbReference type="PROSITE" id="PS50092">
    <property type="entry name" value="TSP1"/>
    <property type="match status" value="2"/>
</dbReference>
<dbReference type="GO" id="GO:0004252">
    <property type="term" value="F:serine-type endopeptidase activity"/>
    <property type="evidence" value="ECO:0007669"/>
    <property type="project" value="InterPro"/>
</dbReference>
<dbReference type="InterPro" id="IPR009003">
    <property type="entry name" value="Peptidase_S1_PA"/>
</dbReference>
<organism evidence="16 17">
    <name type="scientific">Nephila pilipes</name>
    <name type="common">Giant wood spider</name>
    <name type="synonym">Nephila maculata</name>
    <dbReference type="NCBI Taxonomy" id="299642"/>
    <lineage>
        <taxon>Eukaryota</taxon>
        <taxon>Metazoa</taxon>
        <taxon>Ecdysozoa</taxon>
        <taxon>Arthropoda</taxon>
        <taxon>Chelicerata</taxon>
        <taxon>Arachnida</taxon>
        <taxon>Araneae</taxon>
        <taxon>Araneomorphae</taxon>
        <taxon>Entelegynae</taxon>
        <taxon>Araneoidea</taxon>
        <taxon>Nephilidae</taxon>
        <taxon>Nephila</taxon>
    </lineage>
</organism>
<protein>
    <recommendedName>
        <fullName evidence="12">limulus clotting factor C</fullName>
        <ecNumber evidence="12">3.4.21.84</ecNumber>
    </recommendedName>
</protein>
<dbReference type="EMBL" id="BMAW01057356">
    <property type="protein sequence ID" value="GFT10291.1"/>
    <property type="molecule type" value="Genomic_DNA"/>
</dbReference>
<keyword evidence="7" id="KW-0353">Hemolymph clotting</keyword>
<comment type="caution">
    <text evidence="16">The sequence shown here is derived from an EMBL/GenBank/DDBJ whole genome shotgun (WGS) entry which is preliminary data.</text>
</comment>
<evidence type="ECO:0000256" key="14">
    <source>
        <dbReference type="SAM" id="SignalP"/>
    </source>
</evidence>
<dbReference type="Gene3D" id="2.40.10.10">
    <property type="entry name" value="Trypsin-like serine proteases"/>
    <property type="match status" value="1"/>
</dbReference>
<dbReference type="PROSITE" id="PS50240">
    <property type="entry name" value="TRYPSIN_DOM"/>
    <property type="match status" value="1"/>
</dbReference>
<feature type="chain" id="PRO_5036477794" description="limulus clotting factor C" evidence="14">
    <location>
        <begin position="27"/>
        <end position="442"/>
    </location>
</feature>
<evidence type="ECO:0000259" key="15">
    <source>
        <dbReference type="PROSITE" id="PS50240"/>
    </source>
</evidence>
<keyword evidence="8 13" id="KW-0720">Serine protease</keyword>
<keyword evidence="3 13" id="KW-0645">Protease</keyword>
<evidence type="ECO:0000256" key="2">
    <source>
        <dbReference type="ARBA" id="ARBA00022659"/>
    </source>
</evidence>
<gene>
    <name evidence="16" type="primary">Ctrb1</name>
    <name evidence="16" type="ORF">NPIL_610131</name>
</gene>
<dbReference type="AlphaFoldDB" id="A0A8X6NE11"/>
<dbReference type="Proteomes" id="UP000887013">
    <property type="component" value="Unassembled WGS sequence"/>
</dbReference>
<keyword evidence="9" id="KW-0130">Cell adhesion</keyword>
<dbReference type="PANTHER" id="PTHR24252">
    <property type="entry name" value="ACROSIN-RELATED"/>
    <property type="match status" value="1"/>
</dbReference>
<dbReference type="PROSITE" id="PS00135">
    <property type="entry name" value="TRYPSIN_SER"/>
    <property type="match status" value="1"/>
</dbReference>
<accession>A0A8X6NE11</accession>
<feature type="signal peptide" evidence="14">
    <location>
        <begin position="1"/>
        <end position="26"/>
    </location>
</feature>
<evidence type="ECO:0000256" key="7">
    <source>
        <dbReference type="ARBA" id="ARBA00022820"/>
    </source>
</evidence>
<dbReference type="SUPFAM" id="SSF50494">
    <property type="entry name" value="Trypsin-like serine proteases"/>
    <property type="match status" value="1"/>
</dbReference>